<feature type="chain" id="PRO_5042431963" evidence="2">
    <location>
        <begin position="25"/>
        <end position="66"/>
    </location>
</feature>
<dbReference type="EnsemblMetazoa" id="G35473.18">
    <property type="protein sequence ID" value="G35473.18:cds"/>
    <property type="gene ID" value="G35473"/>
</dbReference>
<accession>A0A8W8MV56</accession>
<organism evidence="3 4">
    <name type="scientific">Magallana gigas</name>
    <name type="common">Pacific oyster</name>
    <name type="synonym">Crassostrea gigas</name>
    <dbReference type="NCBI Taxonomy" id="29159"/>
    <lineage>
        <taxon>Eukaryota</taxon>
        <taxon>Metazoa</taxon>
        <taxon>Spiralia</taxon>
        <taxon>Lophotrochozoa</taxon>
        <taxon>Mollusca</taxon>
        <taxon>Bivalvia</taxon>
        <taxon>Autobranchia</taxon>
        <taxon>Pteriomorphia</taxon>
        <taxon>Ostreida</taxon>
        <taxon>Ostreoidea</taxon>
        <taxon>Ostreidae</taxon>
        <taxon>Magallana</taxon>
    </lineage>
</organism>
<sequence length="66" mass="7203">MKPQTVFVLVSLIGMLLTPHQVEGVLGDEAVQANTDPRAELKDPGRRSNGIFGVGGPIRRTRRPRP</sequence>
<proteinExistence type="predicted"/>
<dbReference type="AlphaFoldDB" id="A0A8W8MV56"/>
<protein>
    <submittedName>
        <fullName evidence="3">Uncharacterized protein</fullName>
    </submittedName>
</protein>
<feature type="region of interest" description="Disordered" evidence="1">
    <location>
        <begin position="36"/>
        <end position="66"/>
    </location>
</feature>
<name>A0A8W8MV56_MAGGI</name>
<evidence type="ECO:0000256" key="1">
    <source>
        <dbReference type="SAM" id="MobiDB-lite"/>
    </source>
</evidence>
<dbReference type="EnsemblMetazoa" id="G35473.19">
    <property type="protein sequence ID" value="G35473.19:cds"/>
    <property type="gene ID" value="G35473"/>
</dbReference>
<keyword evidence="4" id="KW-1185">Reference proteome</keyword>
<keyword evidence="2" id="KW-0732">Signal</keyword>
<feature type="signal peptide" evidence="2">
    <location>
        <begin position="1"/>
        <end position="24"/>
    </location>
</feature>
<evidence type="ECO:0000256" key="2">
    <source>
        <dbReference type="SAM" id="SignalP"/>
    </source>
</evidence>
<feature type="compositionally biased region" description="Basic and acidic residues" evidence="1">
    <location>
        <begin position="37"/>
        <end position="46"/>
    </location>
</feature>
<reference evidence="3" key="1">
    <citation type="submission" date="2022-08" db="UniProtKB">
        <authorList>
            <consortium name="EnsemblMetazoa"/>
        </authorList>
    </citation>
    <scope>IDENTIFICATION</scope>
    <source>
        <strain evidence="3">05x7-T-G4-1.051#20</strain>
    </source>
</reference>
<dbReference type="Proteomes" id="UP000005408">
    <property type="component" value="Unassembled WGS sequence"/>
</dbReference>
<evidence type="ECO:0000313" key="4">
    <source>
        <dbReference type="Proteomes" id="UP000005408"/>
    </source>
</evidence>
<evidence type="ECO:0000313" key="3">
    <source>
        <dbReference type="EnsemblMetazoa" id="G35473.19:cds"/>
    </source>
</evidence>